<dbReference type="InterPro" id="IPR029063">
    <property type="entry name" value="SAM-dependent_MTases_sf"/>
</dbReference>
<dbReference type="PROSITE" id="PS51683">
    <property type="entry name" value="SAM_OMT_II"/>
    <property type="match status" value="1"/>
</dbReference>
<dbReference type="GO" id="GO:0008171">
    <property type="term" value="F:O-methyltransferase activity"/>
    <property type="evidence" value="ECO:0007669"/>
    <property type="project" value="InterPro"/>
</dbReference>
<organism evidence="5">
    <name type="scientific">Sesamum radiatum</name>
    <name type="common">Black benniseed</name>
    <dbReference type="NCBI Taxonomy" id="300843"/>
    <lineage>
        <taxon>Eukaryota</taxon>
        <taxon>Viridiplantae</taxon>
        <taxon>Streptophyta</taxon>
        <taxon>Embryophyta</taxon>
        <taxon>Tracheophyta</taxon>
        <taxon>Spermatophyta</taxon>
        <taxon>Magnoliopsida</taxon>
        <taxon>eudicotyledons</taxon>
        <taxon>Gunneridae</taxon>
        <taxon>Pentapetalae</taxon>
        <taxon>asterids</taxon>
        <taxon>lamiids</taxon>
        <taxon>Lamiales</taxon>
        <taxon>Pedaliaceae</taxon>
        <taxon>Sesamum</taxon>
    </lineage>
</organism>
<dbReference type="Gene3D" id="3.40.50.150">
    <property type="entry name" value="Vaccinia Virus protein VP39"/>
    <property type="match status" value="1"/>
</dbReference>
<comment type="caution">
    <text evidence="5">The sequence shown here is derived from an EMBL/GenBank/DDBJ whole genome shotgun (WGS) entry which is preliminary data.</text>
</comment>
<evidence type="ECO:0000256" key="1">
    <source>
        <dbReference type="ARBA" id="ARBA00022603"/>
    </source>
</evidence>
<dbReference type="InterPro" id="IPR001077">
    <property type="entry name" value="COMT_C"/>
</dbReference>
<evidence type="ECO:0000256" key="3">
    <source>
        <dbReference type="ARBA" id="ARBA00022691"/>
    </source>
</evidence>
<keyword evidence="2" id="KW-0808">Transferase</keyword>
<reference evidence="5" key="2">
    <citation type="journal article" date="2024" name="Plant">
        <title>Genomic evolution and insights into agronomic trait innovations of Sesamum species.</title>
        <authorList>
            <person name="Miao H."/>
            <person name="Wang L."/>
            <person name="Qu L."/>
            <person name="Liu H."/>
            <person name="Sun Y."/>
            <person name="Le M."/>
            <person name="Wang Q."/>
            <person name="Wei S."/>
            <person name="Zheng Y."/>
            <person name="Lin W."/>
            <person name="Duan Y."/>
            <person name="Cao H."/>
            <person name="Xiong S."/>
            <person name="Wang X."/>
            <person name="Wei L."/>
            <person name="Li C."/>
            <person name="Ma Q."/>
            <person name="Ju M."/>
            <person name="Zhao R."/>
            <person name="Li G."/>
            <person name="Mu C."/>
            <person name="Tian Q."/>
            <person name="Mei H."/>
            <person name="Zhang T."/>
            <person name="Gao T."/>
            <person name="Zhang H."/>
        </authorList>
    </citation>
    <scope>NUCLEOTIDE SEQUENCE</scope>
    <source>
        <strain evidence="5">G02</strain>
    </source>
</reference>
<dbReference type="GO" id="GO:0032259">
    <property type="term" value="P:methylation"/>
    <property type="evidence" value="ECO:0007669"/>
    <property type="project" value="UniProtKB-KW"/>
</dbReference>
<dbReference type="SUPFAM" id="SSF53335">
    <property type="entry name" value="S-adenosyl-L-methionine-dependent methyltransferases"/>
    <property type="match status" value="1"/>
</dbReference>
<evidence type="ECO:0000313" key="5">
    <source>
        <dbReference type="EMBL" id="KAL0293331.1"/>
    </source>
</evidence>
<gene>
    <name evidence="5" type="ORF">Sradi_6942900</name>
</gene>
<evidence type="ECO:0000259" key="4">
    <source>
        <dbReference type="Pfam" id="PF00891"/>
    </source>
</evidence>
<dbReference type="AlphaFoldDB" id="A0AAW2JGI2"/>
<sequence>MQRSNCWQGQDRRKVMIVDIVLDVDGRDNKEMETSYFFDIALMPYLSGHERTEKEWAKLFFDAGFTDYKITPAFGLRSLIQELTCNKG</sequence>
<dbReference type="EMBL" id="JACGWJ010000323">
    <property type="protein sequence ID" value="KAL0293331.1"/>
    <property type="molecule type" value="Genomic_DNA"/>
</dbReference>
<name>A0AAW2JGI2_SESRA</name>
<reference evidence="5" key="1">
    <citation type="submission" date="2020-06" db="EMBL/GenBank/DDBJ databases">
        <authorList>
            <person name="Li T."/>
            <person name="Hu X."/>
            <person name="Zhang T."/>
            <person name="Song X."/>
            <person name="Zhang H."/>
            <person name="Dai N."/>
            <person name="Sheng W."/>
            <person name="Hou X."/>
            <person name="Wei L."/>
        </authorList>
    </citation>
    <scope>NUCLEOTIDE SEQUENCE</scope>
    <source>
        <strain evidence="5">G02</strain>
        <tissue evidence="5">Leaf</tissue>
    </source>
</reference>
<accession>A0AAW2JGI2</accession>
<proteinExistence type="predicted"/>
<feature type="domain" description="O-methyltransferase C-terminal" evidence="4">
    <location>
        <begin position="14"/>
        <end position="65"/>
    </location>
</feature>
<keyword evidence="1" id="KW-0489">Methyltransferase</keyword>
<protein>
    <submittedName>
        <fullName evidence="5">8-hydroxyquercetin 8-O-methyltransferase</fullName>
    </submittedName>
</protein>
<dbReference type="Pfam" id="PF00891">
    <property type="entry name" value="Methyltransf_2"/>
    <property type="match status" value="1"/>
</dbReference>
<keyword evidence="3" id="KW-0949">S-adenosyl-L-methionine</keyword>
<evidence type="ECO:0000256" key="2">
    <source>
        <dbReference type="ARBA" id="ARBA00022679"/>
    </source>
</evidence>
<dbReference type="InterPro" id="IPR016461">
    <property type="entry name" value="COMT-like"/>
</dbReference>